<evidence type="ECO:0000313" key="2">
    <source>
        <dbReference type="EMBL" id="TWI96680.1"/>
    </source>
</evidence>
<comment type="caution">
    <text evidence="2">The sequence shown here is derived from an EMBL/GenBank/DDBJ whole genome shotgun (WGS) entry which is preliminary data.</text>
</comment>
<feature type="signal peptide" evidence="1">
    <location>
        <begin position="1"/>
        <end position="21"/>
    </location>
</feature>
<dbReference type="InterPro" id="IPR008969">
    <property type="entry name" value="CarboxyPept-like_regulatory"/>
</dbReference>
<dbReference type="AlphaFoldDB" id="A0A562TV57"/>
<accession>A0A562TV57</accession>
<evidence type="ECO:0000313" key="3">
    <source>
        <dbReference type="Proteomes" id="UP000317010"/>
    </source>
</evidence>
<keyword evidence="1" id="KW-0732">Signal</keyword>
<dbReference type="Gene3D" id="2.60.40.1930">
    <property type="match status" value="1"/>
</dbReference>
<feature type="chain" id="PRO_5022057212" description="Big-1 domain-containing protein" evidence="1">
    <location>
        <begin position="22"/>
        <end position="907"/>
    </location>
</feature>
<gene>
    <name evidence="2" type="ORF">JN11_03792</name>
</gene>
<dbReference type="EMBL" id="VLLI01000012">
    <property type="protein sequence ID" value="TWI96680.1"/>
    <property type="molecule type" value="Genomic_DNA"/>
</dbReference>
<dbReference type="SUPFAM" id="SSF49464">
    <property type="entry name" value="Carboxypeptidase regulatory domain-like"/>
    <property type="match status" value="1"/>
</dbReference>
<keyword evidence="3" id="KW-1185">Reference proteome</keyword>
<dbReference type="OrthoDB" id="609485at2"/>
<proteinExistence type="predicted"/>
<dbReference type="RefSeq" id="WP_144914990.1">
    <property type="nucleotide sequence ID" value="NZ_VLLI01000012.1"/>
</dbReference>
<dbReference type="Proteomes" id="UP000317010">
    <property type="component" value="Unassembled WGS sequence"/>
</dbReference>
<protein>
    <recommendedName>
        <fullName evidence="4">Big-1 domain-containing protein</fullName>
    </recommendedName>
</protein>
<reference evidence="2 3" key="1">
    <citation type="submission" date="2019-07" db="EMBL/GenBank/DDBJ databases">
        <title>Genomic Encyclopedia of Archaeal and Bacterial Type Strains, Phase II (KMG-II): from individual species to whole genera.</title>
        <authorList>
            <person name="Goeker M."/>
        </authorList>
    </citation>
    <scope>NUCLEOTIDE SEQUENCE [LARGE SCALE GENOMIC DNA]</scope>
    <source>
        <strain evidence="2 3">ATCC BAA-1854</strain>
    </source>
</reference>
<organism evidence="2 3">
    <name type="scientific">Mucilaginibacter frigoritolerans</name>
    <dbReference type="NCBI Taxonomy" id="652788"/>
    <lineage>
        <taxon>Bacteria</taxon>
        <taxon>Pseudomonadati</taxon>
        <taxon>Bacteroidota</taxon>
        <taxon>Sphingobacteriia</taxon>
        <taxon>Sphingobacteriales</taxon>
        <taxon>Sphingobacteriaceae</taxon>
        <taxon>Mucilaginibacter</taxon>
    </lineage>
</organism>
<evidence type="ECO:0008006" key="4">
    <source>
        <dbReference type="Google" id="ProtNLM"/>
    </source>
</evidence>
<dbReference type="InterPro" id="IPR008964">
    <property type="entry name" value="Invasin/intimin_cell_adhesion"/>
</dbReference>
<name>A0A562TV57_9SPHI</name>
<evidence type="ECO:0000256" key="1">
    <source>
        <dbReference type="SAM" id="SignalP"/>
    </source>
</evidence>
<dbReference type="SUPFAM" id="SSF49373">
    <property type="entry name" value="Invasin/intimin cell-adhesion fragments"/>
    <property type="match status" value="1"/>
</dbReference>
<sequence length="907" mass="100342">MDFKKYVLILLFITTIAQAFAQQDSISLNTIVSKTEKLSTEHPFEKIYLHFDKPYYAVSDTVWFKAYLTIGSLHQPSALSRIIYVDVISDKDSIIQSLKLQAANGIAFGDIVLSKALYKQGNYYIRAYTNWMRNFGSEYFFNKAISVGDIADNTLASGATFTKTKKNNSVYITAKLSYKDHDGNPIADKKVNYDLKTENQAIVKGKGVTDKNGFLTVTFQGDKLTGSVSPDLVTSVDQGSKNPIVNTFSLKTILASADVQFFPEGGNLISGVRSKIAFKAVGTDGMGINVSGSVVDNTGVEVATFSSGHAGMGLFPLIPENNKTYKAIVLFPDGSKNTYDLPGVTKDGIVIGVNNNDPDNISIKIATNDQFLKRYQNKGFYIVAQSGGVIYYTGLAALQSLVYTGVIPKSKFPTGILQITLFAADGDPLSERLVFIQHNDAISISLNTNLPSYNVKQKVTMTLSAKNQALPAHGSFSVAVVDGTKIPFSEDAETTILSSLLLTSDLRGYIEKPNYYFNHIDDKKLADLDVLMLTQGYRRFSYTNILVDKYPPITFLAEKQIDISGTLRTESGVPVFKGNVSISIPDRNISANTVTDAEGHFTFSNVSVYDFTKITLSARNNVNSDNLMIMVDIPAAMPLVKGTYSQIPIDNVDSAMNVYLFNKRKQNDNTHLLKEVVIKAQKAKVLHAPYKSLVGLSFEADQVLGPDALKDCSSDFEGCVLGRVFGLWHSDDKYYIQKDYMNGNKKPVKFFVNGLAVDDIYLSSINPADIESIEVFFKDGIAKVMTFYDCNGIISITTKSHSFSPVDKQNMDLSFLTMQKNVITIMPKGFYKARVFYSPVYNTQDNLKDINDFRNTIYWNPNVITDKTGSATFEYYNGEGKGTYRVIVEGIDDDGNIGRTVFQYKVK</sequence>